<dbReference type="SMART" id="SM00448">
    <property type="entry name" value="REC"/>
    <property type="match status" value="1"/>
</dbReference>
<dbReference type="CDD" id="cd00383">
    <property type="entry name" value="trans_reg_C"/>
    <property type="match status" value="1"/>
</dbReference>
<name>A0A6P2C9C8_9ACTN</name>
<dbReference type="SMART" id="SM00862">
    <property type="entry name" value="Trans_reg_C"/>
    <property type="match status" value="1"/>
</dbReference>
<feature type="domain" description="Response regulatory" evidence="4">
    <location>
        <begin position="8"/>
        <end position="122"/>
    </location>
</feature>
<proteinExistence type="predicted"/>
<dbReference type="PROSITE" id="PS51755">
    <property type="entry name" value="OMPR_PHOB"/>
    <property type="match status" value="1"/>
</dbReference>
<keyword evidence="1 3" id="KW-0238">DNA-binding</keyword>
<gene>
    <name evidence="6" type="ORF">EAS64_01595</name>
</gene>
<dbReference type="Proteomes" id="UP000460272">
    <property type="component" value="Unassembled WGS sequence"/>
</dbReference>
<reference evidence="6 7" key="1">
    <citation type="submission" date="2018-11" db="EMBL/GenBank/DDBJ databases">
        <title>Trebonia kvetii gen.nov., sp.nov., a novel acidophilic actinobacterium, and proposal of the new actinobacterial family Treboniaceae fam. nov.</title>
        <authorList>
            <person name="Rapoport D."/>
            <person name="Sagova-Mareckova M."/>
            <person name="Sedlacek I."/>
            <person name="Provaznik J."/>
            <person name="Kralova S."/>
            <person name="Pavlinic D."/>
            <person name="Benes V."/>
            <person name="Kopecky J."/>
        </authorList>
    </citation>
    <scope>NUCLEOTIDE SEQUENCE [LARGE SCALE GENOMIC DNA]</scope>
    <source>
        <strain evidence="6 7">15Tr583</strain>
    </source>
</reference>
<dbReference type="Gene3D" id="3.40.50.2300">
    <property type="match status" value="1"/>
</dbReference>
<protein>
    <submittedName>
        <fullName evidence="6">DNA-binding response regulator</fullName>
    </submittedName>
</protein>
<keyword evidence="7" id="KW-1185">Reference proteome</keyword>
<dbReference type="PANTHER" id="PTHR48111">
    <property type="entry name" value="REGULATOR OF RPOS"/>
    <property type="match status" value="1"/>
</dbReference>
<dbReference type="InterPro" id="IPR039420">
    <property type="entry name" value="WalR-like"/>
</dbReference>
<evidence type="ECO:0000259" key="4">
    <source>
        <dbReference type="PROSITE" id="PS50110"/>
    </source>
</evidence>
<dbReference type="InterPro" id="IPR036388">
    <property type="entry name" value="WH-like_DNA-bd_sf"/>
</dbReference>
<dbReference type="AlphaFoldDB" id="A0A6P2C9C8"/>
<accession>A0A6P2C9C8</accession>
<evidence type="ECO:0000313" key="6">
    <source>
        <dbReference type="EMBL" id="TVZ06163.1"/>
    </source>
</evidence>
<dbReference type="Gene3D" id="1.10.10.10">
    <property type="entry name" value="Winged helix-like DNA-binding domain superfamily/Winged helix DNA-binding domain"/>
    <property type="match status" value="1"/>
</dbReference>
<dbReference type="Pfam" id="PF00072">
    <property type="entry name" value="Response_reg"/>
    <property type="match status" value="1"/>
</dbReference>
<comment type="caution">
    <text evidence="6">The sequence shown here is derived from an EMBL/GenBank/DDBJ whole genome shotgun (WGS) entry which is preliminary data.</text>
</comment>
<dbReference type="GO" id="GO:0005829">
    <property type="term" value="C:cytosol"/>
    <property type="evidence" value="ECO:0007669"/>
    <property type="project" value="TreeGrafter"/>
</dbReference>
<dbReference type="InterPro" id="IPR001789">
    <property type="entry name" value="Sig_transdc_resp-reg_receiver"/>
</dbReference>
<evidence type="ECO:0000256" key="2">
    <source>
        <dbReference type="PROSITE-ProRule" id="PRU00169"/>
    </source>
</evidence>
<dbReference type="InterPro" id="IPR011006">
    <property type="entry name" value="CheY-like_superfamily"/>
</dbReference>
<dbReference type="GO" id="GO:0000156">
    <property type="term" value="F:phosphorelay response regulator activity"/>
    <property type="evidence" value="ECO:0007669"/>
    <property type="project" value="TreeGrafter"/>
</dbReference>
<dbReference type="GO" id="GO:0000976">
    <property type="term" value="F:transcription cis-regulatory region binding"/>
    <property type="evidence" value="ECO:0007669"/>
    <property type="project" value="TreeGrafter"/>
</dbReference>
<feature type="DNA-binding region" description="OmpR/PhoB-type" evidence="3">
    <location>
        <begin position="155"/>
        <end position="249"/>
    </location>
</feature>
<dbReference type="GO" id="GO:0032993">
    <property type="term" value="C:protein-DNA complex"/>
    <property type="evidence" value="ECO:0007669"/>
    <property type="project" value="TreeGrafter"/>
</dbReference>
<feature type="modified residue" description="4-aspartylphosphate" evidence="2">
    <location>
        <position position="57"/>
    </location>
</feature>
<dbReference type="SUPFAM" id="SSF46894">
    <property type="entry name" value="C-terminal effector domain of the bipartite response regulators"/>
    <property type="match status" value="1"/>
</dbReference>
<dbReference type="InterPro" id="IPR001867">
    <property type="entry name" value="OmpR/PhoB-type_DNA-bd"/>
</dbReference>
<dbReference type="PROSITE" id="PS50110">
    <property type="entry name" value="RESPONSE_REGULATORY"/>
    <property type="match status" value="1"/>
</dbReference>
<dbReference type="SUPFAM" id="SSF52172">
    <property type="entry name" value="CheY-like"/>
    <property type="match status" value="1"/>
</dbReference>
<keyword evidence="2" id="KW-0597">Phosphoprotein</keyword>
<evidence type="ECO:0000256" key="1">
    <source>
        <dbReference type="ARBA" id="ARBA00023125"/>
    </source>
</evidence>
<evidence type="ECO:0000256" key="3">
    <source>
        <dbReference type="PROSITE-ProRule" id="PRU01091"/>
    </source>
</evidence>
<sequence>MNVAPLGRILIVDDEPKIRSFVGRALAAAGYTPESAGSGAEAVRSCGANRYDLVILDLVMPDMDGRQVLRELLSCRPDQAVIVLSCVADVAAKVDLLERGAQDYLTKPFSLAELLARVRVRLRDEAHEAGGPGLAEPRPLMPPLTAPRHSGTAVGEVIKAGHVMLDVGRLVADIGHGPVPLTRLEFLLLRELAEHAGESVSKGRLLASVWGYDFDPGSNVVDVCVRRIRSKLGFELIKTVRGEGYQLVS</sequence>
<feature type="domain" description="OmpR/PhoB-type" evidence="5">
    <location>
        <begin position="155"/>
        <end position="249"/>
    </location>
</feature>
<evidence type="ECO:0000259" key="5">
    <source>
        <dbReference type="PROSITE" id="PS51755"/>
    </source>
</evidence>
<dbReference type="InterPro" id="IPR016032">
    <property type="entry name" value="Sig_transdc_resp-reg_C-effctor"/>
</dbReference>
<organism evidence="6 7">
    <name type="scientific">Trebonia kvetii</name>
    <dbReference type="NCBI Taxonomy" id="2480626"/>
    <lineage>
        <taxon>Bacteria</taxon>
        <taxon>Bacillati</taxon>
        <taxon>Actinomycetota</taxon>
        <taxon>Actinomycetes</taxon>
        <taxon>Streptosporangiales</taxon>
        <taxon>Treboniaceae</taxon>
        <taxon>Trebonia</taxon>
    </lineage>
</organism>
<dbReference type="OrthoDB" id="116118at2"/>
<dbReference type="GO" id="GO:0006355">
    <property type="term" value="P:regulation of DNA-templated transcription"/>
    <property type="evidence" value="ECO:0007669"/>
    <property type="project" value="InterPro"/>
</dbReference>
<dbReference type="PANTHER" id="PTHR48111:SF38">
    <property type="entry name" value="TWO-COMPONENT RESPONSE REGULATOR"/>
    <property type="match status" value="1"/>
</dbReference>
<evidence type="ECO:0000313" key="7">
    <source>
        <dbReference type="Proteomes" id="UP000460272"/>
    </source>
</evidence>
<dbReference type="Pfam" id="PF00486">
    <property type="entry name" value="Trans_reg_C"/>
    <property type="match status" value="1"/>
</dbReference>
<dbReference type="EMBL" id="RPFW01000001">
    <property type="protein sequence ID" value="TVZ06163.1"/>
    <property type="molecule type" value="Genomic_DNA"/>
</dbReference>